<proteinExistence type="predicted"/>
<protein>
    <submittedName>
        <fullName evidence="3">Uncharacterized protein</fullName>
    </submittedName>
</protein>
<dbReference type="AlphaFoldDB" id="A0A8H3ARS4"/>
<gene>
    <name evidence="3" type="ORF">RDB_LOCUS92067</name>
</gene>
<dbReference type="EMBL" id="CAJMWW010000092">
    <property type="protein sequence ID" value="CAE6440261.1"/>
    <property type="molecule type" value="Genomic_DNA"/>
</dbReference>
<evidence type="ECO:0000313" key="4">
    <source>
        <dbReference type="Proteomes" id="UP000663841"/>
    </source>
</evidence>
<evidence type="ECO:0000256" key="2">
    <source>
        <dbReference type="SAM" id="MobiDB-lite"/>
    </source>
</evidence>
<sequence>MPISQDKIQEHTTLLNALNSLDYVSAASEDNIARLQVIDREIDSRQRDVQALEKKTKSEYKDLNRAKSTTRQWLLRIRQGEEAVSQKLEKEQKEYLDAFRAERDARDELAMLMGEKTERERARSDLSKKAGQITELKGKIEVLYEGLFGGPTPGKIAELGHSSEALISFVICVEYPEEERAESHLKAIETQYHRTQTYLNKHTTAITLLMKAEKTIRTCINKLNEARIATGKLTREDTLANMSEQLVQCSSLLSARLTASMAHNLIRQADEACGENVSSVIGALDMIPNIPRTTEWDGEEFITALDQEFPEKLEESLRKLGGARTRLQAEINKSSARINEYQSSVRQLSAKLQNSRKELADTRFRIMISLTDPTALEAQPHSTARNAHETGDSDLPVYFDSTNAIPGKPAVDPNGNISVGVPSYEESQAQLRPVGGFRVALPNGNNQGPTPAYAPSGPAPGPGGIGGFRVAAQSNMPPTSPLSLHIPTEHLSPMPSPMHSPLSPKTPIVSLPSPSSPGPSVPRPISWSLNPYASAMIRRASMDNDGPPFPGGWMEETNPFRPHANGH</sequence>
<feature type="compositionally biased region" description="Low complexity" evidence="2">
    <location>
        <begin position="493"/>
        <end position="513"/>
    </location>
</feature>
<feature type="region of interest" description="Disordered" evidence="2">
    <location>
        <begin position="544"/>
        <end position="567"/>
    </location>
</feature>
<dbReference type="PANTHER" id="PTHR21974">
    <property type="entry name" value="RE15880P"/>
    <property type="match status" value="1"/>
</dbReference>
<feature type="coiled-coil region" evidence="1">
    <location>
        <begin position="324"/>
        <end position="365"/>
    </location>
</feature>
<organism evidence="3 4">
    <name type="scientific">Rhizoctonia solani</name>
    <dbReference type="NCBI Taxonomy" id="456999"/>
    <lineage>
        <taxon>Eukaryota</taxon>
        <taxon>Fungi</taxon>
        <taxon>Dikarya</taxon>
        <taxon>Basidiomycota</taxon>
        <taxon>Agaricomycotina</taxon>
        <taxon>Agaricomycetes</taxon>
        <taxon>Cantharellales</taxon>
        <taxon>Ceratobasidiaceae</taxon>
        <taxon>Rhizoctonia</taxon>
    </lineage>
</organism>
<dbReference type="PANTHER" id="PTHR21974:SF2">
    <property type="entry name" value="RE15880P"/>
    <property type="match status" value="1"/>
</dbReference>
<feature type="region of interest" description="Disordered" evidence="2">
    <location>
        <begin position="493"/>
        <end position="522"/>
    </location>
</feature>
<comment type="caution">
    <text evidence="3">The sequence shown here is derived from an EMBL/GenBank/DDBJ whole genome shotgun (WGS) entry which is preliminary data.</text>
</comment>
<dbReference type="Proteomes" id="UP000663841">
    <property type="component" value="Unassembled WGS sequence"/>
</dbReference>
<evidence type="ECO:0000256" key="1">
    <source>
        <dbReference type="SAM" id="Coils"/>
    </source>
</evidence>
<keyword evidence="1" id="KW-0175">Coiled coil</keyword>
<reference evidence="3" key="1">
    <citation type="submission" date="2021-01" db="EMBL/GenBank/DDBJ databases">
        <authorList>
            <person name="Kaushik A."/>
        </authorList>
    </citation>
    <scope>NUCLEOTIDE SEQUENCE</scope>
    <source>
        <strain evidence="3">AG3-T5</strain>
    </source>
</reference>
<name>A0A8H3ARS4_9AGAM</name>
<evidence type="ECO:0000313" key="3">
    <source>
        <dbReference type="EMBL" id="CAE6440261.1"/>
    </source>
</evidence>
<accession>A0A8H3ARS4</accession>